<dbReference type="InterPro" id="IPR025943">
    <property type="entry name" value="Sigma_54_int_dom_ATP-bd_2"/>
</dbReference>
<dbReference type="PANTHER" id="PTHR32071">
    <property type="entry name" value="TRANSCRIPTIONAL REGULATORY PROTEIN"/>
    <property type="match status" value="1"/>
</dbReference>
<dbReference type="SUPFAM" id="SSF52540">
    <property type="entry name" value="P-loop containing nucleoside triphosphate hydrolases"/>
    <property type="match status" value="1"/>
</dbReference>
<dbReference type="InterPro" id="IPR009057">
    <property type="entry name" value="Homeodomain-like_sf"/>
</dbReference>
<keyword evidence="5" id="KW-0804">Transcription</keyword>
<gene>
    <name evidence="7" type="ORF">EDC23_0616</name>
</gene>
<accession>A0A4R8J2Z8</accession>
<dbReference type="InterPro" id="IPR003593">
    <property type="entry name" value="AAA+_ATPase"/>
</dbReference>
<evidence type="ECO:0000256" key="5">
    <source>
        <dbReference type="ARBA" id="ARBA00023163"/>
    </source>
</evidence>
<dbReference type="RefSeq" id="WP_134080984.1">
    <property type="nucleotide sequence ID" value="NZ_SOQX01000001.1"/>
</dbReference>
<comment type="caution">
    <text evidence="7">The sequence shown here is derived from an EMBL/GenBank/DDBJ whole genome shotgun (WGS) entry which is preliminary data.</text>
</comment>
<dbReference type="PROSITE" id="PS00688">
    <property type="entry name" value="SIGMA54_INTERACT_3"/>
    <property type="match status" value="1"/>
</dbReference>
<keyword evidence="4" id="KW-0238">DNA-binding</keyword>
<evidence type="ECO:0000259" key="6">
    <source>
        <dbReference type="PROSITE" id="PS50045"/>
    </source>
</evidence>
<dbReference type="InterPro" id="IPR025944">
    <property type="entry name" value="Sigma_54_int_dom_CS"/>
</dbReference>
<dbReference type="Gene3D" id="1.10.8.60">
    <property type="match status" value="1"/>
</dbReference>
<sequence length="317" mass="35041">MNDAFTHLLGQAPAFLATLRSAQLIAATEVTTLISGETGTGKELLAQAMHQTSSRNRTPMININCAALPDNLVETELFGYRRGAFTDAHQDQPGKLKAADGGTLFLDEVAELPLPVQVKLLRFLESGEIQPLGQTTTEKVDVRIIAASNRDLYTLVKEGLFREDLYYRLNVVPLHLPPLRERFSDIELLLGKLTARLAIYHRLDAPRYTTAAIEALQAYTWPGNVRELRNFCERMLVLLPGKSLDAGNLPAEIVRPVSPGQEDSLQLPGTGVQLDDLEASMIRQALERVTGNQSKAARLLGITRSALIYRIKKYAIE</sequence>
<dbReference type="GO" id="GO:0006355">
    <property type="term" value="P:regulation of DNA-templated transcription"/>
    <property type="evidence" value="ECO:0007669"/>
    <property type="project" value="InterPro"/>
</dbReference>
<dbReference type="OrthoDB" id="9804019at2"/>
<dbReference type="Pfam" id="PF02954">
    <property type="entry name" value="HTH_8"/>
    <property type="match status" value="1"/>
</dbReference>
<dbReference type="PRINTS" id="PR01590">
    <property type="entry name" value="HTHFIS"/>
</dbReference>
<dbReference type="SMART" id="SM00382">
    <property type="entry name" value="AAA"/>
    <property type="match status" value="1"/>
</dbReference>
<evidence type="ECO:0000256" key="2">
    <source>
        <dbReference type="ARBA" id="ARBA00022840"/>
    </source>
</evidence>
<evidence type="ECO:0000256" key="1">
    <source>
        <dbReference type="ARBA" id="ARBA00022741"/>
    </source>
</evidence>
<dbReference type="InterPro" id="IPR027417">
    <property type="entry name" value="P-loop_NTPase"/>
</dbReference>
<feature type="domain" description="Sigma-54 factor interaction" evidence="6">
    <location>
        <begin position="8"/>
        <end position="237"/>
    </location>
</feature>
<dbReference type="InterPro" id="IPR002197">
    <property type="entry name" value="HTH_Fis"/>
</dbReference>
<evidence type="ECO:0000313" key="8">
    <source>
        <dbReference type="Proteomes" id="UP000294914"/>
    </source>
</evidence>
<keyword evidence="8" id="KW-1185">Reference proteome</keyword>
<evidence type="ECO:0000256" key="3">
    <source>
        <dbReference type="ARBA" id="ARBA00023015"/>
    </source>
</evidence>
<dbReference type="Gene3D" id="3.40.50.300">
    <property type="entry name" value="P-loop containing nucleotide triphosphate hydrolases"/>
    <property type="match status" value="1"/>
</dbReference>
<dbReference type="PROSITE" id="PS00676">
    <property type="entry name" value="SIGMA54_INTERACT_2"/>
    <property type="match status" value="1"/>
</dbReference>
<dbReference type="Pfam" id="PF25601">
    <property type="entry name" value="AAA_lid_14"/>
    <property type="match status" value="1"/>
</dbReference>
<dbReference type="InterPro" id="IPR002078">
    <property type="entry name" value="Sigma_54_int"/>
</dbReference>
<dbReference type="GO" id="GO:0005524">
    <property type="term" value="F:ATP binding"/>
    <property type="evidence" value="ECO:0007669"/>
    <property type="project" value="UniProtKB-KW"/>
</dbReference>
<dbReference type="Proteomes" id="UP000294914">
    <property type="component" value="Unassembled WGS sequence"/>
</dbReference>
<keyword evidence="1" id="KW-0547">Nucleotide-binding</keyword>
<name>A0A4R8J2Z8_9GAMM</name>
<dbReference type="FunFam" id="3.40.50.300:FF:000006">
    <property type="entry name" value="DNA-binding transcriptional regulator NtrC"/>
    <property type="match status" value="1"/>
</dbReference>
<dbReference type="GO" id="GO:0043565">
    <property type="term" value="F:sequence-specific DNA binding"/>
    <property type="evidence" value="ECO:0007669"/>
    <property type="project" value="InterPro"/>
</dbReference>
<dbReference type="Pfam" id="PF00158">
    <property type="entry name" value="Sigma54_activat"/>
    <property type="match status" value="1"/>
</dbReference>
<keyword evidence="3" id="KW-0805">Transcription regulation</keyword>
<dbReference type="EMBL" id="SOQX01000001">
    <property type="protein sequence ID" value="TDY04243.1"/>
    <property type="molecule type" value="Genomic_DNA"/>
</dbReference>
<reference evidence="7 8" key="1">
    <citation type="submission" date="2019-03" db="EMBL/GenBank/DDBJ databases">
        <title>Genomic Encyclopedia of Type Strains, Phase IV (KMG-IV): sequencing the most valuable type-strain genomes for metagenomic binning, comparative biology and taxonomic classification.</title>
        <authorList>
            <person name="Goeker M."/>
        </authorList>
    </citation>
    <scope>NUCLEOTIDE SEQUENCE [LARGE SCALE GENOMIC DNA]</scope>
    <source>
        <strain evidence="7 8">DSM 16326</strain>
    </source>
</reference>
<keyword evidence="2" id="KW-0067">ATP-binding</keyword>
<dbReference type="PROSITE" id="PS50045">
    <property type="entry name" value="SIGMA54_INTERACT_4"/>
    <property type="match status" value="1"/>
</dbReference>
<dbReference type="InterPro" id="IPR058031">
    <property type="entry name" value="AAA_lid_NorR"/>
</dbReference>
<proteinExistence type="predicted"/>
<dbReference type="AlphaFoldDB" id="A0A4R8J2Z8"/>
<evidence type="ECO:0000256" key="4">
    <source>
        <dbReference type="ARBA" id="ARBA00023125"/>
    </source>
</evidence>
<organism evidence="7 8">
    <name type="scientific">Thiohalophilus thiocyanatoxydans</name>
    <dbReference type="NCBI Taxonomy" id="381308"/>
    <lineage>
        <taxon>Bacteria</taxon>
        <taxon>Pseudomonadati</taxon>
        <taxon>Pseudomonadota</taxon>
        <taxon>Gammaproteobacteria</taxon>
        <taxon>Thiohalomonadales</taxon>
        <taxon>Thiohalophilaceae</taxon>
        <taxon>Thiohalophilus</taxon>
    </lineage>
</organism>
<dbReference type="CDD" id="cd00009">
    <property type="entry name" value="AAA"/>
    <property type="match status" value="1"/>
</dbReference>
<dbReference type="SUPFAM" id="SSF46689">
    <property type="entry name" value="Homeodomain-like"/>
    <property type="match status" value="1"/>
</dbReference>
<dbReference type="Gene3D" id="1.10.10.60">
    <property type="entry name" value="Homeodomain-like"/>
    <property type="match status" value="1"/>
</dbReference>
<protein>
    <submittedName>
        <fullName evidence="7">Regulatory Fis family protein</fullName>
    </submittedName>
</protein>
<evidence type="ECO:0000313" key="7">
    <source>
        <dbReference type="EMBL" id="TDY04243.1"/>
    </source>
</evidence>